<proteinExistence type="predicted"/>
<keyword evidence="3" id="KW-1185">Reference proteome</keyword>
<gene>
    <name evidence="2" type="ORF">GVO57_04680</name>
</gene>
<keyword evidence="1" id="KW-0812">Transmembrane</keyword>
<sequence length="98" mass="11204">MTLILTALLYIINIIWWIIIIQAVLSWLVAFNVINTYNDVVRSIFEALDRLTTPLYRPIRRILPDLGALDLSPLVVLLVIGLIDRLLRTQLASMYLGV</sequence>
<dbReference type="Proteomes" id="UP000464468">
    <property type="component" value="Chromosome"/>
</dbReference>
<dbReference type="GO" id="GO:0016020">
    <property type="term" value="C:membrane"/>
    <property type="evidence" value="ECO:0007669"/>
    <property type="project" value="InterPro"/>
</dbReference>
<feature type="transmembrane region" description="Helical" evidence="1">
    <location>
        <begin position="66"/>
        <end position="87"/>
    </location>
</feature>
<evidence type="ECO:0000256" key="1">
    <source>
        <dbReference type="SAM" id="Phobius"/>
    </source>
</evidence>
<dbReference type="Pfam" id="PF02325">
    <property type="entry name" value="CCB3_YggT"/>
    <property type="match status" value="1"/>
</dbReference>
<organism evidence="2 3">
    <name type="scientific">Sphingomonas changnyeongensis</name>
    <dbReference type="NCBI Taxonomy" id="2698679"/>
    <lineage>
        <taxon>Bacteria</taxon>
        <taxon>Pseudomonadati</taxon>
        <taxon>Pseudomonadota</taxon>
        <taxon>Alphaproteobacteria</taxon>
        <taxon>Sphingomonadales</taxon>
        <taxon>Sphingomonadaceae</taxon>
        <taxon>Sphingomonas</taxon>
    </lineage>
</organism>
<feature type="transmembrane region" description="Helical" evidence="1">
    <location>
        <begin position="7"/>
        <end position="30"/>
    </location>
</feature>
<evidence type="ECO:0000313" key="3">
    <source>
        <dbReference type="Proteomes" id="UP000464468"/>
    </source>
</evidence>
<dbReference type="KEGG" id="schy:GVO57_04680"/>
<keyword evidence="1" id="KW-0472">Membrane</keyword>
<protein>
    <submittedName>
        <fullName evidence="2">YggT family protein</fullName>
    </submittedName>
</protein>
<dbReference type="RefSeq" id="WP_160592189.1">
    <property type="nucleotide sequence ID" value="NZ_CP047895.1"/>
</dbReference>
<dbReference type="InterPro" id="IPR003425">
    <property type="entry name" value="CCB3/YggT"/>
</dbReference>
<keyword evidence="1" id="KW-1133">Transmembrane helix</keyword>
<dbReference type="EMBL" id="CP047895">
    <property type="protein sequence ID" value="QHL90261.1"/>
    <property type="molecule type" value="Genomic_DNA"/>
</dbReference>
<dbReference type="AlphaFoldDB" id="A0A7Z2NUW9"/>
<evidence type="ECO:0000313" key="2">
    <source>
        <dbReference type="EMBL" id="QHL90261.1"/>
    </source>
</evidence>
<accession>A0A7Z2NUW9</accession>
<reference evidence="2 3" key="1">
    <citation type="submission" date="2020-01" db="EMBL/GenBank/DDBJ databases">
        <title>Sphingomonas sp. C33 whole genome sequece.</title>
        <authorList>
            <person name="Park C."/>
        </authorList>
    </citation>
    <scope>NUCLEOTIDE SEQUENCE [LARGE SCALE GENOMIC DNA]</scope>
    <source>
        <strain evidence="2 3">C33</strain>
    </source>
</reference>
<name>A0A7Z2NUW9_9SPHN</name>